<organism evidence="1">
    <name type="scientific">uncultured Chloroflexia bacterium</name>
    <dbReference type="NCBI Taxonomy" id="1672391"/>
    <lineage>
        <taxon>Bacteria</taxon>
        <taxon>Bacillati</taxon>
        <taxon>Chloroflexota</taxon>
        <taxon>Chloroflexia</taxon>
        <taxon>environmental samples</taxon>
    </lineage>
</organism>
<gene>
    <name evidence="1" type="ORF">AVDCRST_MAG93-3471</name>
</gene>
<dbReference type="EMBL" id="CADCTR010001185">
    <property type="protein sequence ID" value="CAA9285167.1"/>
    <property type="molecule type" value="Genomic_DNA"/>
</dbReference>
<proteinExistence type="predicted"/>
<accession>A0A6J4JQU0</accession>
<reference evidence="1" key="1">
    <citation type="submission" date="2020-02" db="EMBL/GenBank/DDBJ databases">
        <authorList>
            <person name="Meier V. D."/>
        </authorList>
    </citation>
    <scope>NUCLEOTIDE SEQUENCE</scope>
    <source>
        <strain evidence="1">AVDCRST_MAG93</strain>
    </source>
</reference>
<protein>
    <submittedName>
        <fullName evidence="1">Uncharacterized protein</fullName>
    </submittedName>
</protein>
<sequence length="240" mass="26805">MVQQKEQPTVSRTFRAAIRIGEDFYTVEETITLPIDAGDDEIAQAVDAGMRIYAAQRTAAEDQIRELRTQVASNPLPVVIRDPEAPASDKQRSYMDYLLNELGWDTDRLHTFASERKVDLLKMNKREASELIDQLKGELEARGSVEEAVAVVDEPAPVPVAEPERKVARQAILPVGDGATTRQIKALERLVEERGIDEAAELEARFGGRTFDQLSIDEAGQLLTEWQQRPRAGRALRRAA</sequence>
<evidence type="ECO:0000313" key="1">
    <source>
        <dbReference type="EMBL" id="CAA9285167.1"/>
    </source>
</evidence>
<dbReference type="AlphaFoldDB" id="A0A6J4JQU0"/>
<name>A0A6J4JQU0_9CHLR</name>